<evidence type="ECO:0000256" key="10">
    <source>
        <dbReference type="ARBA" id="ARBA00023273"/>
    </source>
</evidence>
<gene>
    <name evidence="13" type="ORF">GRJ2_002763400</name>
</gene>
<dbReference type="GO" id="GO:0003779">
    <property type="term" value="F:actin binding"/>
    <property type="evidence" value="ECO:0007669"/>
    <property type="project" value="UniProtKB-KW"/>
</dbReference>
<evidence type="ECO:0000256" key="4">
    <source>
        <dbReference type="ARBA" id="ARBA00022737"/>
    </source>
</evidence>
<dbReference type="Pfam" id="PF00063">
    <property type="entry name" value="Myosin_head"/>
    <property type="match status" value="1"/>
</dbReference>
<dbReference type="PANTHER" id="PTHR46256">
    <property type="entry name" value="AGAP011099-PA"/>
    <property type="match status" value="1"/>
</dbReference>
<dbReference type="PROSITE" id="PS51456">
    <property type="entry name" value="MYOSIN_MOTOR"/>
    <property type="match status" value="1"/>
</dbReference>
<evidence type="ECO:0000256" key="11">
    <source>
        <dbReference type="PROSITE-ProRule" id="PRU00782"/>
    </source>
</evidence>
<dbReference type="SUPFAM" id="SSF52540">
    <property type="entry name" value="P-loop containing nucleoside triphosphate hydrolases"/>
    <property type="match status" value="1"/>
</dbReference>
<keyword evidence="14" id="KW-1185">Reference proteome</keyword>
<protein>
    <submittedName>
        <fullName evidence="13">Myosin-IIIb-like</fullName>
    </submittedName>
</protein>
<keyword evidence="10" id="KW-0966">Cell projection</keyword>
<keyword evidence="8 11" id="KW-0505">Motor protein</keyword>
<evidence type="ECO:0000256" key="9">
    <source>
        <dbReference type="ARBA" id="ARBA00023212"/>
    </source>
</evidence>
<comment type="subcellular location">
    <subcellularLocation>
        <location evidence="2">Cell projection</location>
    </subcellularLocation>
    <subcellularLocation>
        <location evidence="1">Cytoplasm</location>
        <location evidence="1">Cytoskeleton</location>
    </subcellularLocation>
</comment>
<evidence type="ECO:0000256" key="8">
    <source>
        <dbReference type="ARBA" id="ARBA00023175"/>
    </source>
</evidence>
<evidence type="ECO:0000313" key="14">
    <source>
        <dbReference type="Proteomes" id="UP001623348"/>
    </source>
</evidence>
<evidence type="ECO:0000256" key="2">
    <source>
        <dbReference type="ARBA" id="ARBA00004316"/>
    </source>
</evidence>
<evidence type="ECO:0000256" key="5">
    <source>
        <dbReference type="ARBA" id="ARBA00022741"/>
    </source>
</evidence>
<dbReference type="GO" id="GO:0042995">
    <property type="term" value="C:cell projection"/>
    <property type="evidence" value="ECO:0007669"/>
    <property type="project" value="UniProtKB-SubCell"/>
</dbReference>
<dbReference type="PANTHER" id="PTHR46256:SF5">
    <property type="entry name" value="MYOSIN-IIIB-LIKE"/>
    <property type="match status" value="1"/>
</dbReference>
<name>A0ABC9XZ44_GRUJA</name>
<evidence type="ECO:0000259" key="12">
    <source>
        <dbReference type="PROSITE" id="PS51456"/>
    </source>
</evidence>
<dbReference type="EMBL" id="BAAFJT010000040">
    <property type="protein sequence ID" value="GAB0202978.1"/>
    <property type="molecule type" value="Genomic_DNA"/>
</dbReference>
<dbReference type="Proteomes" id="UP001623348">
    <property type="component" value="Unassembled WGS sequence"/>
</dbReference>
<keyword evidence="3" id="KW-0963">Cytoplasm</keyword>
<comment type="caution">
    <text evidence="11">Lacks conserved residue(s) required for the propagation of feature annotation.</text>
</comment>
<dbReference type="GO" id="GO:0003774">
    <property type="term" value="F:cytoskeletal motor activity"/>
    <property type="evidence" value="ECO:0007669"/>
    <property type="project" value="UniProtKB-UniRule"/>
</dbReference>
<dbReference type="InterPro" id="IPR036961">
    <property type="entry name" value="Kinesin_motor_dom_sf"/>
</dbReference>
<organism evidence="13 14">
    <name type="scientific">Grus japonensis</name>
    <name type="common">Japanese crane</name>
    <name type="synonym">Red-crowned crane</name>
    <dbReference type="NCBI Taxonomy" id="30415"/>
    <lineage>
        <taxon>Eukaryota</taxon>
        <taxon>Metazoa</taxon>
        <taxon>Chordata</taxon>
        <taxon>Craniata</taxon>
        <taxon>Vertebrata</taxon>
        <taxon>Euteleostomi</taxon>
        <taxon>Archelosauria</taxon>
        <taxon>Archosauria</taxon>
        <taxon>Dinosauria</taxon>
        <taxon>Saurischia</taxon>
        <taxon>Theropoda</taxon>
        <taxon>Coelurosauria</taxon>
        <taxon>Aves</taxon>
        <taxon>Neognathae</taxon>
        <taxon>Neoaves</taxon>
        <taxon>Gruiformes</taxon>
        <taxon>Gruidae</taxon>
        <taxon>Grus</taxon>
    </lineage>
</organism>
<keyword evidence="6 11" id="KW-0067">ATP-binding</keyword>
<keyword evidence="4" id="KW-0677">Repeat</keyword>
<keyword evidence="11" id="KW-0009">Actin-binding</keyword>
<dbReference type="AlphaFoldDB" id="A0ABC9XZ44"/>
<keyword evidence="5 11" id="KW-0547">Nucleotide-binding</keyword>
<evidence type="ECO:0000256" key="3">
    <source>
        <dbReference type="ARBA" id="ARBA00022490"/>
    </source>
</evidence>
<reference evidence="13 14" key="1">
    <citation type="submission" date="2024-06" db="EMBL/GenBank/DDBJ databases">
        <title>The draft genome of Grus japonensis, version 3.</title>
        <authorList>
            <person name="Nabeshima K."/>
            <person name="Suzuki S."/>
            <person name="Onuma M."/>
        </authorList>
    </citation>
    <scope>NUCLEOTIDE SEQUENCE [LARGE SCALE GENOMIC DNA]</scope>
    <source>
        <strain evidence="13 14">451A</strain>
    </source>
</reference>
<evidence type="ECO:0000256" key="7">
    <source>
        <dbReference type="ARBA" id="ARBA00023123"/>
    </source>
</evidence>
<keyword evidence="9" id="KW-0206">Cytoskeleton</keyword>
<dbReference type="PRINTS" id="PR00193">
    <property type="entry name" value="MYOSINHEAVY"/>
</dbReference>
<dbReference type="InterPro" id="IPR052409">
    <property type="entry name" value="Myosin-III_kinase_activity"/>
</dbReference>
<dbReference type="InterPro" id="IPR027417">
    <property type="entry name" value="P-loop_NTPase"/>
</dbReference>
<feature type="binding site" evidence="11">
    <location>
        <begin position="114"/>
        <end position="121"/>
    </location>
    <ligand>
        <name>ATP</name>
        <dbReference type="ChEBI" id="CHEBI:30616"/>
    </ligand>
</feature>
<evidence type="ECO:0000256" key="6">
    <source>
        <dbReference type="ARBA" id="ARBA00022840"/>
    </source>
</evidence>
<dbReference type="GO" id="GO:0005524">
    <property type="term" value="F:ATP binding"/>
    <property type="evidence" value="ECO:0007669"/>
    <property type="project" value="UniProtKB-UniRule"/>
</dbReference>
<dbReference type="InterPro" id="IPR001609">
    <property type="entry name" value="Myosin_head_motor_dom-like"/>
</dbReference>
<evidence type="ECO:0000256" key="1">
    <source>
        <dbReference type="ARBA" id="ARBA00004245"/>
    </source>
</evidence>
<proteinExistence type="inferred from homology"/>
<dbReference type="Gene3D" id="3.40.850.10">
    <property type="entry name" value="Kinesin motor domain"/>
    <property type="match status" value="1"/>
</dbReference>
<comment type="caution">
    <text evidence="13">The sequence shown here is derived from an EMBL/GenBank/DDBJ whole genome shotgun (WGS) entry which is preliminary data.</text>
</comment>
<dbReference type="GO" id="GO:0016459">
    <property type="term" value="C:myosin complex"/>
    <property type="evidence" value="ECO:0007669"/>
    <property type="project" value="UniProtKB-KW"/>
</dbReference>
<comment type="similarity">
    <text evidence="11">Belongs to the TRAFAC class myosin-kinesin ATPase superfamily. Myosin family.</text>
</comment>
<evidence type="ECO:0000313" key="13">
    <source>
        <dbReference type="EMBL" id="GAB0202978.1"/>
    </source>
</evidence>
<accession>A0ABC9XZ44</accession>
<keyword evidence="7 11" id="KW-0518">Myosin</keyword>
<feature type="domain" description="Myosin motor" evidence="12">
    <location>
        <begin position="17"/>
        <end position="167"/>
    </location>
</feature>
<sequence>MVSLGERRPPAEAAGDEAAGDLAALAELDEAVLLGGLRERFLRQQVYTDIGDILVAMNPFQPLPLYGREVSKQYQHHETGTLPPHIFAVASRAYHAMLGRRGGRPQSQCVVISGESGAGKTESTKLLLQHIMNLCKGNSQLEQQILQIKQNEFLDYLIFKSVSLGFL</sequence>